<comment type="caution">
    <text evidence="5">The sequence shown here is derived from an EMBL/GenBank/DDBJ whole genome shotgun (WGS) entry which is preliminary data.</text>
</comment>
<dbReference type="Proteomes" id="UP000018733">
    <property type="component" value="Unassembled WGS sequence"/>
</dbReference>
<dbReference type="GO" id="GO:0003700">
    <property type="term" value="F:DNA-binding transcription factor activity"/>
    <property type="evidence" value="ECO:0007669"/>
    <property type="project" value="InterPro"/>
</dbReference>
<dbReference type="InterPro" id="IPR036388">
    <property type="entry name" value="WH-like_DNA-bd_sf"/>
</dbReference>
<reference evidence="5 6" key="1">
    <citation type="journal article" date="2014" name="Genome Announc.">
        <title>Draft Genome Sequence of Advenella kashmirensis Strain W13003, a Polycyclic Aromatic Hydrocarbon-Degrading Bacterium.</title>
        <authorList>
            <person name="Wang X."/>
            <person name="Jin D."/>
            <person name="Zhou L."/>
            <person name="Wu L."/>
            <person name="An W."/>
            <person name="Zhao L."/>
        </authorList>
    </citation>
    <scope>NUCLEOTIDE SEQUENCE [LARGE SCALE GENOMIC DNA]</scope>
    <source>
        <strain evidence="5 6">W13003</strain>
    </source>
</reference>
<dbReference type="RefSeq" id="WP_024006819.1">
    <property type="nucleotide sequence ID" value="NZ_KI650982.1"/>
</dbReference>
<organism evidence="5 6">
    <name type="scientific">Advenella kashmirensis W13003</name>
    <dbReference type="NCBI Taxonomy" id="1424334"/>
    <lineage>
        <taxon>Bacteria</taxon>
        <taxon>Pseudomonadati</taxon>
        <taxon>Pseudomonadota</taxon>
        <taxon>Betaproteobacteria</taxon>
        <taxon>Burkholderiales</taxon>
        <taxon>Alcaligenaceae</taxon>
    </lineage>
</organism>
<dbReference type="SMART" id="SM00895">
    <property type="entry name" value="FCD"/>
    <property type="match status" value="1"/>
</dbReference>
<gene>
    <name evidence="5" type="ORF">W822_19450</name>
</gene>
<dbReference type="PROSITE" id="PS50949">
    <property type="entry name" value="HTH_GNTR"/>
    <property type="match status" value="1"/>
</dbReference>
<dbReference type="SUPFAM" id="SSF48008">
    <property type="entry name" value="GntR ligand-binding domain-like"/>
    <property type="match status" value="1"/>
</dbReference>
<evidence type="ECO:0000259" key="4">
    <source>
        <dbReference type="PROSITE" id="PS50949"/>
    </source>
</evidence>
<dbReference type="PANTHER" id="PTHR43537">
    <property type="entry name" value="TRANSCRIPTIONAL REGULATOR, GNTR FAMILY"/>
    <property type="match status" value="1"/>
</dbReference>
<keyword evidence="2" id="KW-0238">DNA-binding</keyword>
<evidence type="ECO:0000313" key="5">
    <source>
        <dbReference type="EMBL" id="ETF00915.1"/>
    </source>
</evidence>
<dbReference type="STRING" id="1424334.W822_19450"/>
<dbReference type="AlphaFoldDB" id="V8QNM0"/>
<keyword evidence="3" id="KW-0804">Transcription</keyword>
<dbReference type="InterPro" id="IPR011711">
    <property type="entry name" value="GntR_C"/>
</dbReference>
<dbReference type="HOGENOM" id="CLU_017584_5_3_4"/>
<keyword evidence="1" id="KW-0805">Transcription regulation</keyword>
<dbReference type="OrthoDB" id="8525195at2"/>
<evidence type="ECO:0000256" key="1">
    <source>
        <dbReference type="ARBA" id="ARBA00023015"/>
    </source>
</evidence>
<dbReference type="Gene3D" id="1.20.120.530">
    <property type="entry name" value="GntR ligand-binding domain-like"/>
    <property type="match status" value="1"/>
</dbReference>
<sequence>MSRLDAYERLKYRLMSGDLEPGQFITQREFAELAGVPLGAAREAIMQLEHERLLRVYPQRGIQIADCTIKALNDAFNYRKILELHAIEHYVENAAQESILKLAEDTRQVLAALQSSGFNKDLQEQAVEIDWRLHDEIIASLGNDVVTRDYQINAGRIRLMRVSNRLDSDRIVAALDEHLNILNAALDRDKDRAAAGLEIHLTTAMRRALSGS</sequence>
<protein>
    <recommendedName>
        <fullName evidence="4">HTH gntR-type domain-containing protein</fullName>
    </recommendedName>
</protein>
<dbReference type="Pfam" id="PF00392">
    <property type="entry name" value="GntR"/>
    <property type="match status" value="1"/>
</dbReference>
<proteinExistence type="predicted"/>
<dbReference type="eggNOG" id="COG1802">
    <property type="taxonomic scope" value="Bacteria"/>
</dbReference>
<accession>V8QNM0</accession>
<dbReference type="SUPFAM" id="SSF46785">
    <property type="entry name" value="Winged helix' DNA-binding domain"/>
    <property type="match status" value="1"/>
</dbReference>
<evidence type="ECO:0000256" key="3">
    <source>
        <dbReference type="ARBA" id="ARBA00023163"/>
    </source>
</evidence>
<dbReference type="InterPro" id="IPR036390">
    <property type="entry name" value="WH_DNA-bd_sf"/>
</dbReference>
<keyword evidence="6" id="KW-1185">Reference proteome</keyword>
<dbReference type="Pfam" id="PF07729">
    <property type="entry name" value="FCD"/>
    <property type="match status" value="1"/>
</dbReference>
<evidence type="ECO:0000313" key="6">
    <source>
        <dbReference type="Proteomes" id="UP000018733"/>
    </source>
</evidence>
<dbReference type="Gene3D" id="1.10.10.10">
    <property type="entry name" value="Winged helix-like DNA-binding domain superfamily/Winged helix DNA-binding domain"/>
    <property type="match status" value="1"/>
</dbReference>
<dbReference type="InterPro" id="IPR008920">
    <property type="entry name" value="TF_FadR/GntR_C"/>
</dbReference>
<dbReference type="PATRIC" id="fig|1424334.3.peg.3904"/>
<dbReference type="SMART" id="SM00345">
    <property type="entry name" value="HTH_GNTR"/>
    <property type="match status" value="1"/>
</dbReference>
<dbReference type="GO" id="GO:0003677">
    <property type="term" value="F:DNA binding"/>
    <property type="evidence" value="ECO:0007669"/>
    <property type="project" value="UniProtKB-KW"/>
</dbReference>
<dbReference type="PANTHER" id="PTHR43537:SF24">
    <property type="entry name" value="GLUCONATE OPERON TRANSCRIPTIONAL REPRESSOR"/>
    <property type="match status" value="1"/>
</dbReference>
<feature type="domain" description="HTH gntR-type" evidence="4">
    <location>
        <begin position="1"/>
        <end position="67"/>
    </location>
</feature>
<dbReference type="InterPro" id="IPR000524">
    <property type="entry name" value="Tscrpt_reg_HTH_GntR"/>
</dbReference>
<name>V8QNM0_9BURK</name>
<evidence type="ECO:0000256" key="2">
    <source>
        <dbReference type="ARBA" id="ARBA00023125"/>
    </source>
</evidence>
<dbReference type="EMBL" id="AYXT01000013">
    <property type="protein sequence ID" value="ETF00915.1"/>
    <property type="molecule type" value="Genomic_DNA"/>
</dbReference>